<dbReference type="AlphaFoldDB" id="A0A9Q1EWA2"/>
<protein>
    <submittedName>
        <fullName evidence="1">Uncharacterized protein</fullName>
    </submittedName>
</protein>
<gene>
    <name evidence="1" type="ORF">SKAU_G00304130</name>
</gene>
<accession>A0A9Q1EWA2</accession>
<evidence type="ECO:0000313" key="1">
    <source>
        <dbReference type="EMBL" id="KAJ8346220.1"/>
    </source>
</evidence>
<sequence length="72" mass="7541">MTLFQTSSERAKDKGTNTIGSRLNRMEEKVGNPVGLPLSAFCSPPPLPVGSGAGALSRCAGPFKKVHLLQTS</sequence>
<name>A0A9Q1EWA2_SYNKA</name>
<keyword evidence="2" id="KW-1185">Reference proteome</keyword>
<proteinExistence type="predicted"/>
<evidence type="ECO:0000313" key="2">
    <source>
        <dbReference type="Proteomes" id="UP001152622"/>
    </source>
</evidence>
<reference evidence="1" key="1">
    <citation type="journal article" date="2023" name="Science">
        <title>Genome structures resolve the early diversification of teleost fishes.</title>
        <authorList>
            <person name="Parey E."/>
            <person name="Louis A."/>
            <person name="Montfort J."/>
            <person name="Bouchez O."/>
            <person name="Roques C."/>
            <person name="Iampietro C."/>
            <person name="Lluch J."/>
            <person name="Castinel A."/>
            <person name="Donnadieu C."/>
            <person name="Desvignes T."/>
            <person name="Floi Bucao C."/>
            <person name="Jouanno E."/>
            <person name="Wen M."/>
            <person name="Mejri S."/>
            <person name="Dirks R."/>
            <person name="Jansen H."/>
            <person name="Henkel C."/>
            <person name="Chen W.J."/>
            <person name="Zahm M."/>
            <person name="Cabau C."/>
            <person name="Klopp C."/>
            <person name="Thompson A.W."/>
            <person name="Robinson-Rechavi M."/>
            <person name="Braasch I."/>
            <person name="Lecointre G."/>
            <person name="Bobe J."/>
            <person name="Postlethwait J.H."/>
            <person name="Berthelot C."/>
            <person name="Roest Crollius H."/>
            <person name="Guiguen Y."/>
        </authorList>
    </citation>
    <scope>NUCLEOTIDE SEQUENCE</scope>
    <source>
        <strain evidence="1">WJC10195</strain>
    </source>
</reference>
<organism evidence="1 2">
    <name type="scientific">Synaphobranchus kaupii</name>
    <name type="common">Kaup's arrowtooth eel</name>
    <dbReference type="NCBI Taxonomy" id="118154"/>
    <lineage>
        <taxon>Eukaryota</taxon>
        <taxon>Metazoa</taxon>
        <taxon>Chordata</taxon>
        <taxon>Craniata</taxon>
        <taxon>Vertebrata</taxon>
        <taxon>Euteleostomi</taxon>
        <taxon>Actinopterygii</taxon>
        <taxon>Neopterygii</taxon>
        <taxon>Teleostei</taxon>
        <taxon>Anguilliformes</taxon>
        <taxon>Synaphobranchidae</taxon>
        <taxon>Synaphobranchus</taxon>
    </lineage>
</organism>
<dbReference type="EMBL" id="JAINUF010000012">
    <property type="protein sequence ID" value="KAJ8346220.1"/>
    <property type="molecule type" value="Genomic_DNA"/>
</dbReference>
<dbReference type="Proteomes" id="UP001152622">
    <property type="component" value="Chromosome 12"/>
</dbReference>
<comment type="caution">
    <text evidence="1">The sequence shown here is derived from an EMBL/GenBank/DDBJ whole genome shotgun (WGS) entry which is preliminary data.</text>
</comment>